<dbReference type="GO" id="GO:0003856">
    <property type="term" value="F:3-dehydroquinate synthase activity"/>
    <property type="evidence" value="ECO:0007669"/>
    <property type="project" value="TreeGrafter"/>
</dbReference>
<proteinExistence type="predicted"/>
<protein>
    <submittedName>
        <fullName evidence="9">3-dehydroquinate synthase</fullName>
    </submittedName>
</protein>
<accession>A0A2S9TPV9</accession>
<comment type="cofactor">
    <cofactor evidence="2">
        <name>Co(2+)</name>
        <dbReference type="ChEBI" id="CHEBI:48828"/>
    </cofactor>
</comment>
<comment type="caution">
    <text evidence="9">The sequence shown here is derived from an EMBL/GenBank/DDBJ whole genome shotgun (WGS) entry which is preliminary data.</text>
</comment>
<dbReference type="InterPro" id="IPR056179">
    <property type="entry name" value="DHQS_C"/>
</dbReference>
<dbReference type="EMBL" id="NXGD01000004">
    <property type="protein sequence ID" value="PRN00865.1"/>
    <property type="molecule type" value="Genomic_DNA"/>
</dbReference>
<evidence type="ECO:0000313" key="10">
    <source>
        <dbReference type="Proteomes" id="UP000238811"/>
    </source>
</evidence>
<dbReference type="AlphaFoldDB" id="A0A2S9TPV9"/>
<dbReference type="Gene3D" id="3.40.50.1970">
    <property type="match status" value="1"/>
</dbReference>
<dbReference type="PANTHER" id="PTHR43622">
    <property type="entry name" value="3-DEHYDROQUINATE SYNTHASE"/>
    <property type="match status" value="1"/>
</dbReference>
<evidence type="ECO:0000259" key="7">
    <source>
        <dbReference type="Pfam" id="PF01761"/>
    </source>
</evidence>
<feature type="domain" description="3-dehydroquinate synthase C-terminal" evidence="8">
    <location>
        <begin position="175"/>
        <end position="316"/>
    </location>
</feature>
<dbReference type="CDD" id="cd08195">
    <property type="entry name" value="DHQS"/>
    <property type="match status" value="1"/>
</dbReference>
<evidence type="ECO:0000256" key="5">
    <source>
        <dbReference type="ARBA" id="ARBA00023239"/>
    </source>
</evidence>
<dbReference type="Pfam" id="PF01761">
    <property type="entry name" value="DHQ_synthase"/>
    <property type="match status" value="1"/>
</dbReference>
<comment type="cofactor">
    <cofactor evidence="1">
        <name>NAD(+)</name>
        <dbReference type="ChEBI" id="CHEBI:57540"/>
    </cofactor>
</comment>
<evidence type="ECO:0000256" key="6">
    <source>
        <dbReference type="ARBA" id="ARBA00023285"/>
    </source>
</evidence>
<gene>
    <name evidence="9" type="ORF">CJ668_04525</name>
</gene>
<dbReference type="InterPro" id="IPR030963">
    <property type="entry name" value="DHQ_synth_fam"/>
</dbReference>
<sequence>MEDLPLNKIDIFSDKETYELIIDTNFQDVLELLENTKAVIIDKNVFDLYNKELKIEKDKIILIEALEDKKRPEYALEICEKLMHLNIKRKDTIVAIGGGITQDLVTFAMSILFRGIKWIWLPTTLLAQADSCIGGKSSLNFKEWKNIIGNFYPPSKIFIFTKFLSTLKDDDIRSGIGEILKVHLLSGKESTNLIIQQLNEYKTNKSILSTMIYNSLKFKNRILEIDPLDQGERLKMNYGHSFGHALESATNFGIPHGIAVNIGLDIANFIAYKIGNIKENDFNTLHELLFSNLKKEDFVNFNFETFIKALKKDKKNDSTNYNLVIPINYGEVELLSFRMDEQIENLIQEYIENFYKGKI</sequence>
<dbReference type="Pfam" id="PF24621">
    <property type="entry name" value="DHQS_C"/>
    <property type="match status" value="1"/>
</dbReference>
<dbReference type="InterPro" id="IPR050071">
    <property type="entry name" value="Dehydroquinate_synthase"/>
</dbReference>
<dbReference type="PANTHER" id="PTHR43622:SF1">
    <property type="entry name" value="3-DEHYDROQUINATE SYNTHASE"/>
    <property type="match status" value="1"/>
</dbReference>
<name>A0A2S9TPV9_9BACT</name>
<keyword evidence="4" id="KW-0520">NAD</keyword>
<dbReference type="InterPro" id="IPR030960">
    <property type="entry name" value="DHQS/DOIS_N"/>
</dbReference>
<dbReference type="GO" id="GO:0009073">
    <property type="term" value="P:aromatic amino acid family biosynthetic process"/>
    <property type="evidence" value="ECO:0007669"/>
    <property type="project" value="InterPro"/>
</dbReference>
<reference evidence="9 10" key="1">
    <citation type="submission" date="2017-09" db="EMBL/GenBank/DDBJ databases">
        <title>Reassesment of A. cryaerophilus.</title>
        <authorList>
            <person name="Perez-Cataluna A."/>
            <person name="Collado L."/>
            <person name="Salgado O."/>
            <person name="Lefinanco V."/>
            <person name="Figueras M.J."/>
        </authorList>
    </citation>
    <scope>NUCLEOTIDE SEQUENCE [LARGE SCALE GENOMIC DNA]</scope>
    <source>
        <strain evidence="9 10">LMG 10229</strain>
    </source>
</reference>
<dbReference type="SUPFAM" id="SSF56796">
    <property type="entry name" value="Dehydroquinate synthase-like"/>
    <property type="match status" value="1"/>
</dbReference>
<feature type="domain" description="3-dehydroquinate synthase N-terminal" evidence="7">
    <location>
        <begin position="62"/>
        <end position="173"/>
    </location>
</feature>
<organism evidence="9 10">
    <name type="scientific">Aliarcobacter cryaerophilus</name>
    <dbReference type="NCBI Taxonomy" id="28198"/>
    <lineage>
        <taxon>Bacteria</taxon>
        <taxon>Pseudomonadati</taxon>
        <taxon>Campylobacterota</taxon>
        <taxon>Epsilonproteobacteria</taxon>
        <taxon>Campylobacterales</taxon>
        <taxon>Arcobacteraceae</taxon>
        <taxon>Aliarcobacter</taxon>
    </lineage>
</organism>
<keyword evidence="6" id="KW-0170">Cobalt</keyword>
<keyword evidence="3" id="KW-0479">Metal-binding</keyword>
<dbReference type="Proteomes" id="UP000238811">
    <property type="component" value="Unassembled WGS sequence"/>
</dbReference>
<evidence type="ECO:0000313" key="9">
    <source>
        <dbReference type="EMBL" id="PRN00865.1"/>
    </source>
</evidence>
<evidence type="ECO:0000256" key="3">
    <source>
        <dbReference type="ARBA" id="ARBA00022723"/>
    </source>
</evidence>
<keyword evidence="5" id="KW-0456">Lyase</keyword>
<dbReference type="Gene3D" id="1.20.1090.10">
    <property type="entry name" value="Dehydroquinate synthase-like - alpha domain"/>
    <property type="match status" value="1"/>
</dbReference>
<evidence type="ECO:0000256" key="2">
    <source>
        <dbReference type="ARBA" id="ARBA00001941"/>
    </source>
</evidence>
<dbReference type="PIRSF" id="PIRSF001455">
    <property type="entry name" value="DHQ_synth"/>
    <property type="match status" value="1"/>
</dbReference>
<evidence type="ECO:0000256" key="4">
    <source>
        <dbReference type="ARBA" id="ARBA00023027"/>
    </source>
</evidence>
<dbReference type="GO" id="GO:0046872">
    <property type="term" value="F:metal ion binding"/>
    <property type="evidence" value="ECO:0007669"/>
    <property type="project" value="UniProtKB-KW"/>
</dbReference>
<evidence type="ECO:0000259" key="8">
    <source>
        <dbReference type="Pfam" id="PF24621"/>
    </source>
</evidence>
<evidence type="ECO:0000256" key="1">
    <source>
        <dbReference type="ARBA" id="ARBA00001911"/>
    </source>
</evidence>